<dbReference type="GO" id="GO:0005829">
    <property type="term" value="C:cytosol"/>
    <property type="evidence" value="ECO:0007669"/>
    <property type="project" value="TreeGrafter"/>
</dbReference>
<comment type="similarity">
    <text evidence="1">Belongs to the NusB family.</text>
</comment>
<dbReference type="GO" id="GO:0006353">
    <property type="term" value="P:DNA-templated transcription termination"/>
    <property type="evidence" value="ECO:0007669"/>
    <property type="project" value="InterPro"/>
</dbReference>
<dbReference type="Gene3D" id="1.10.940.10">
    <property type="entry name" value="NusB-like"/>
    <property type="match status" value="1"/>
</dbReference>
<dbReference type="PANTHER" id="PTHR11078:SF3">
    <property type="entry name" value="ANTITERMINATION NUSB DOMAIN-CONTAINING PROTEIN"/>
    <property type="match status" value="1"/>
</dbReference>
<keyword evidence="4" id="KW-0805">Transcription regulation</keyword>
<gene>
    <name evidence="7" type="ORF">H9L01_08170</name>
</gene>
<evidence type="ECO:0000259" key="6">
    <source>
        <dbReference type="Pfam" id="PF01029"/>
    </source>
</evidence>
<evidence type="ECO:0000256" key="4">
    <source>
        <dbReference type="ARBA" id="ARBA00023015"/>
    </source>
</evidence>
<protein>
    <submittedName>
        <fullName evidence="7">Transcription antitermination protein NusB</fullName>
    </submittedName>
</protein>
<accession>A0A7G9RXL5</accession>
<name>A0A7G9RXL5_9FIRM</name>
<feature type="domain" description="NusB/RsmB/TIM44" evidence="6">
    <location>
        <begin position="76"/>
        <end position="159"/>
    </location>
</feature>
<dbReference type="EMBL" id="CP060715">
    <property type="protein sequence ID" value="QNN60340.1"/>
    <property type="molecule type" value="Genomic_DNA"/>
</dbReference>
<dbReference type="RefSeq" id="WP_187533470.1">
    <property type="nucleotide sequence ID" value="NZ_CBCSHU010000007.1"/>
</dbReference>
<dbReference type="GO" id="GO:0003723">
    <property type="term" value="F:RNA binding"/>
    <property type="evidence" value="ECO:0007669"/>
    <property type="project" value="UniProtKB-KW"/>
</dbReference>
<evidence type="ECO:0000313" key="7">
    <source>
        <dbReference type="EMBL" id="QNN60340.1"/>
    </source>
</evidence>
<dbReference type="Proteomes" id="UP000515928">
    <property type="component" value="Chromosome"/>
</dbReference>
<dbReference type="GO" id="GO:0031564">
    <property type="term" value="P:transcription antitermination"/>
    <property type="evidence" value="ECO:0007669"/>
    <property type="project" value="UniProtKB-KW"/>
</dbReference>
<dbReference type="SUPFAM" id="SSF48013">
    <property type="entry name" value="NusB-like"/>
    <property type="match status" value="1"/>
</dbReference>
<evidence type="ECO:0000256" key="1">
    <source>
        <dbReference type="ARBA" id="ARBA00005952"/>
    </source>
</evidence>
<dbReference type="InterPro" id="IPR006027">
    <property type="entry name" value="NusB_RsmB_TIM44"/>
</dbReference>
<sequence length="160" mass="18662">MSRVIERQNAMSVIYIHLMREMSVEEILADNKFVTSIGYVMSEEDNNPVDSYLDLQDEDEVEFKIETFLPRFKLGAEMHEIVSRVESRKEIYGRAIQHYLKNWRFDRLGFIEQSVLLLACAELELAYQPKEVIVNEAVRLAKEYGDADSYKYINGVLDAL</sequence>
<keyword evidence="3" id="KW-0694">RNA-binding</keyword>
<keyword evidence="8" id="KW-1185">Reference proteome</keyword>
<keyword evidence="5" id="KW-0804">Transcription</keyword>
<dbReference type="InterPro" id="IPR011605">
    <property type="entry name" value="NusB_fam"/>
</dbReference>
<keyword evidence="2" id="KW-0889">Transcription antitermination</keyword>
<proteinExistence type="inferred from homology"/>
<dbReference type="KEGG" id="eio:H9L01_08170"/>
<evidence type="ECO:0000256" key="5">
    <source>
        <dbReference type="ARBA" id="ARBA00023163"/>
    </source>
</evidence>
<reference evidence="7 8" key="1">
    <citation type="submission" date="2020-08" db="EMBL/GenBank/DDBJ databases">
        <title>Genome sequence of Erysipelothrix inopinata DSM 15511T.</title>
        <authorList>
            <person name="Hyun D.-W."/>
            <person name="Bae J.-W."/>
        </authorList>
    </citation>
    <scope>NUCLEOTIDE SEQUENCE [LARGE SCALE GENOMIC DNA]</scope>
    <source>
        <strain evidence="7 8">DSM 15511</strain>
    </source>
</reference>
<organism evidence="7 8">
    <name type="scientific">Erysipelothrix inopinata</name>
    <dbReference type="NCBI Taxonomy" id="225084"/>
    <lineage>
        <taxon>Bacteria</taxon>
        <taxon>Bacillati</taxon>
        <taxon>Bacillota</taxon>
        <taxon>Erysipelotrichia</taxon>
        <taxon>Erysipelotrichales</taxon>
        <taxon>Erysipelotrichaceae</taxon>
        <taxon>Erysipelothrix</taxon>
    </lineage>
</organism>
<dbReference type="AlphaFoldDB" id="A0A7G9RXL5"/>
<evidence type="ECO:0000313" key="8">
    <source>
        <dbReference type="Proteomes" id="UP000515928"/>
    </source>
</evidence>
<dbReference type="Pfam" id="PF01029">
    <property type="entry name" value="NusB"/>
    <property type="match status" value="1"/>
</dbReference>
<evidence type="ECO:0000256" key="3">
    <source>
        <dbReference type="ARBA" id="ARBA00022884"/>
    </source>
</evidence>
<dbReference type="InterPro" id="IPR035926">
    <property type="entry name" value="NusB-like_sf"/>
</dbReference>
<dbReference type="PANTHER" id="PTHR11078">
    <property type="entry name" value="N UTILIZATION SUBSTANCE PROTEIN B-RELATED"/>
    <property type="match status" value="1"/>
</dbReference>
<evidence type="ECO:0000256" key="2">
    <source>
        <dbReference type="ARBA" id="ARBA00022814"/>
    </source>
</evidence>